<protein>
    <submittedName>
        <fullName evidence="2">DUF4398 domain-containing protein</fullName>
    </submittedName>
</protein>
<keyword evidence="3" id="KW-1185">Reference proteome</keyword>
<accession>A0ABT5MGX1</accession>
<evidence type="ECO:0000259" key="1">
    <source>
        <dbReference type="Pfam" id="PF14346"/>
    </source>
</evidence>
<gene>
    <name evidence="2" type="ORF">PSQ39_07265</name>
</gene>
<dbReference type="Gene3D" id="1.20.1270.390">
    <property type="match status" value="1"/>
</dbReference>
<organism evidence="2 3">
    <name type="scientific">Curvibacter microcysteis</name>
    <dbReference type="NCBI Taxonomy" id="3026419"/>
    <lineage>
        <taxon>Bacteria</taxon>
        <taxon>Pseudomonadati</taxon>
        <taxon>Pseudomonadota</taxon>
        <taxon>Betaproteobacteria</taxon>
        <taxon>Burkholderiales</taxon>
        <taxon>Comamonadaceae</taxon>
        <taxon>Curvibacter</taxon>
    </lineage>
</organism>
<dbReference type="Proteomes" id="UP001528672">
    <property type="component" value="Unassembled WGS sequence"/>
</dbReference>
<sequence length="141" mass="15204">MFQRPRSFTFWARDPRMGDQPALAWQAGLVLTALCLTACAGVPVPEAQMAAAEAAVRSASASPTPEFAPAELQLARDKLVSARQALAARDNALARRLAEQAVLDSQVAELHAESVRSRQAAQEARAAARALQEEINRKPLF</sequence>
<feature type="domain" description="DUF4398" evidence="1">
    <location>
        <begin position="47"/>
        <end position="124"/>
    </location>
</feature>
<name>A0ABT5MGX1_9BURK</name>
<comment type="caution">
    <text evidence="2">The sequence shown here is derived from an EMBL/GenBank/DDBJ whole genome shotgun (WGS) entry which is preliminary data.</text>
</comment>
<evidence type="ECO:0000313" key="2">
    <source>
        <dbReference type="EMBL" id="MDD0814425.1"/>
    </source>
</evidence>
<dbReference type="EMBL" id="JAQSIO010000002">
    <property type="protein sequence ID" value="MDD0814425.1"/>
    <property type="molecule type" value="Genomic_DNA"/>
</dbReference>
<proteinExistence type="predicted"/>
<evidence type="ECO:0000313" key="3">
    <source>
        <dbReference type="Proteomes" id="UP001528672"/>
    </source>
</evidence>
<dbReference type="InterPro" id="IPR025511">
    <property type="entry name" value="DUF4398"/>
</dbReference>
<reference evidence="2 3" key="1">
    <citation type="submission" date="2023-02" db="EMBL/GenBank/DDBJ databases">
        <title>Bacterial whole genome sequence for Curvibacter sp. HBC28.</title>
        <authorList>
            <person name="Le V."/>
            <person name="Ko S.-R."/>
            <person name="Ahn C.-Y."/>
            <person name="Oh H.-M."/>
        </authorList>
    </citation>
    <scope>NUCLEOTIDE SEQUENCE [LARGE SCALE GENOMIC DNA]</scope>
    <source>
        <strain evidence="2 3">HBC28</strain>
    </source>
</reference>
<dbReference type="RefSeq" id="WP_273926037.1">
    <property type="nucleotide sequence ID" value="NZ_JAQSIO010000002.1"/>
</dbReference>
<dbReference type="Pfam" id="PF14346">
    <property type="entry name" value="DUF4398"/>
    <property type="match status" value="1"/>
</dbReference>